<dbReference type="CDD" id="cd02440">
    <property type="entry name" value="AdoMet_MTases"/>
    <property type="match status" value="1"/>
</dbReference>
<dbReference type="NCBIfam" id="TIGR01733">
    <property type="entry name" value="AA-adenyl-dom"/>
    <property type="match status" value="1"/>
</dbReference>
<protein>
    <recommendedName>
        <fullName evidence="13">Polyketide synthase</fullName>
    </recommendedName>
</protein>
<evidence type="ECO:0000313" key="11">
    <source>
        <dbReference type="EMBL" id="GAM40300.1"/>
    </source>
</evidence>
<dbReference type="Pfam" id="PF00698">
    <property type="entry name" value="Acyl_transf_1"/>
    <property type="match status" value="1"/>
</dbReference>
<dbReference type="InterPro" id="IPR029069">
    <property type="entry name" value="HotDog_dom_sf"/>
</dbReference>
<dbReference type="Gene3D" id="3.40.366.10">
    <property type="entry name" value="Malonyl-Coenzyme A Acyl Carrier Protein, domain 2"/>
    <property type="match status" value="1"/>
</dbReference>
<evidence type="ECO:0000313" key="12">
    <source>
        <dbReference type="Proteomes" id="UP000053095"/>
    </source>
</evidence>
<dbReference type="Proteomes" id="UP000053095">
    <property type="component" value="Unassembled WGS sequence"/>
</dbReference>
<dbReference type="PANTHER" id="PTHR43775:SF51">
    <property type="entry name" value="INACTIVE PHENOLPHTHIOCEROL SYNTHESIS POLYKETIDE SYNTHASE TYPE I PKS1-RELATED"/>
    <property type="match status" value="1"/>
</dbReference>
<dbReference type="SUPFAM" id="SSF55048">
    <property type="entry name" value="Probable ACP-binding domain of malonyl-CoA ACP transacylase"/>
    <property type="match status" value="1"/>
</dbReference>
<keyword evidence="7" id="KW-0511">Multifunctional enzyme</keyword>
<dbReference type="Pfam" id="PF03061">
    <property type="entry name" value="4HBT"/>
    <property type="match status" value="1"/>
</dbReference>
<dbReference type="PANTHER" id="PTHR43775">
    <property type="entry name" value="FATTY ACID SYNTHASE"/>
    <property type="match status" value="1"/>
</dbReference>
<organism evidence="11 12">
    <name type="scientific">Talaromyces pinophilus</name>
    <name type="common">Penicillium pinophilum</name>
    <dbReference type="NCBI Taxonomy" id="128442"/>
    <lineage>
        <taxon>Eukaryota</taxon>
        <taxon>Fungi</taxon>
        <taxon>Dikarya</taxon>
        <taxon>Ascomycota</taxon>
        <taxon>Pezizomycotina</taxon>
        <taxon>Eurotiomycetes</taxon>
        <taxon>Eurotiomycetidae</taxon>
        <taxon>Eurotiales</taxon>
        <taxon>Trichocomaceae</taxon>
        <taxon>Talaromyces</taxon>
        <taxon>Talaromyces sect. Talaromyces</taxon>
    </lineage>
</organism>
<dbReference type="Gene3D" id="3.40.50.980">
    <property type="match status" value="2"/>
</dbReference>
<dbReference type="FunFam" id="3.40.47.10:FF:000019">
    <property type="entry name" value="Polyketide synthase type I"/>
    <property type="match status" value="1"/>
</dbReference>
<dbReference type="Gene3D" id="3.40.50.150">
    <property type="entry name" value="Vaccinia Virus protein VP39"/>
    <property type="match status" value="1"/>
</dbReference>
<dbReference type="SUPFAM" id="SSF53901">
    <property type="entry name" value="Thiolase-like"/>
    <property type="match status" value="1"/>
</dbReference>
<sequence length="2325" mass="252993">MMQRHPTAEATTAGGCVHHLFEHAVKGYPDNIALIGGTHELSFQQLNTLANHFASALVRRGVGRGDLVAIALDRSVDLVVALLGVLKSGAAYVPVDMGFPIRRIRQMMDDAGPKFVICRDSTLDALSSWRDICLSVDDIRNNNGENHSLSGPDGGNLDLDVCAEDLAYIIYTSGSTGKPKGVEISHGAVSNLLSSMRREPGCDQTDRLLAITTISFDIAVLELFLPLVCGAKTVIAQAHQVRDAGALIKLLKHHAITMMQGTPATWQLLLDSGWQGNPRLGKVLCGGEALSRRLADRLLSCADSVWNMYGPTEATVWASVWRVGLGGDVLIGRPIDNMQFYILGEGLSPVPQGSPGELYIGGAGVARGYHRNPELTRSRFIESPRHGGILYQTGDLARCLAPDELVVLGRVDDQVKIRGHRIELGDIEAALAAHEDVSKAVVVSRADQLVAYCVRKLPQVTDEDQARSLAEWTATWDHAYETTDQDAVSQDAILNLAGWRNSYDGLPFSTNEMRDWQSSSVRRILSYGPERVMEIGSGTGMMLFSIAPHSSIYYAIDSSRKAVEFVRRHLGLLPHVTCEHREAHALPVIEQEFDTVIVNSVIQYFPSIDYLVLFLEWAVQAVGKGRIYLGDVRNLALLNVFHGDILHSRIKGQIPAVDLASRAAEAAKADRELVLSPDFFASLANVFPRISHVDITLRDGDYDNEMTLYRFDVTLHIGERDEIGTRPREVDWRTKVDLSALKDELMDAAKGNNMLRLNNVPNGRLRNVHSRLGTILGYPSYDSSSWVHPRILHAVARDVGMQSALLPSRSNDVWSFDAVFWRAGQTPDLTLQPSKAMDKSAWAEYANVPNIGKAISPATLDRVLRPWLADRLPTYMMPSFFVVLDALPLTPNGKIDRKRLPDPLVRDRAIQKPATQLEADILAVWSRVLGQNGIDVKDNFFQVGGDSLRVTRVQTELEQLLRRPILLAKLFEHYTVKTLAAYLAEDMSNDVKTDPKDHVSVSHNDEDIAVVSMACRLPGGVTTPEEFWKLLESGGDAISEVPKARWDAEAIYNADPDAKGTSYCRQGGFLDTPIDCYDTGFFGISPREARSLDPMQYMMLETCWESFERAGYTSEQLRGSQTGVYVGVSNIPAYSNPNGSGKALEDLDGYAGTGSAAATMSGRVSYTFGLEGPSMTVDTACSSSLVTTHLACTALRQGECDMAVSAGVSLMLSPGVHVEFSRLRGMARDGRCRAFAADTEGTGWSEGSVVMVLKRLSDAQRDGDRILAVVRGSAVNHGGRSSASLTTPSGPAQKRLIRTALAASRLQASDIDYIEAHGTGTKLGDPIEGVALAEVFKDGTREEPLWVGSAKSNIGHTQAAAGLAGMLKVVLAMQHAILPQTLHVSNNPTPAVEWERANMALVQEKRSWRRRTARRKAGISAFGIGGTNAHVILEEWPSLAPAVANLDPRCDPHGKDGGIATPPLKPLLLLSGHSNAALRAQAKKLLSHLTNNSTAHYSLYDVAYSLATTRNHFRRRKVLIAQDKRDLASQLATIAAAESTNAPAEDMVQPSRGQVAMIFSGQGSQFLDMGRDLAQHFPVFRDALEEITAHFHGYLERPLLDVMWSGDADSRNDALLQRTDYAQPALFSLEVALWRLWTSWGVRPDVLLGHSIGELAVAHVAGVLNLSDAARLVAARGRLMQAVDTPGEMVSLEASASEVSAAIDGLGLGMKVDIACHNAPSQTVASGDIDAVKGLRTHFATRGRKFHSLSVSHAFHSHHMEAILADYRAVAETVDFSPPNIPIVSSLTGQRVAPGQLEQPAYWVQQARNAVRFSDGIQTLLMDHDINIFLEVGPQTVLCGMGAACVDDIRHSTIAPTWLPSIIRDRDASSVIQQSLAEIHIQHVSIDWSAYFKAASCQRVDLPTYAFQREPVYTINRDLKFKRSPTSNQVTSVATAAALHGTDPLDGLRSSLIVAAPAEQLRIVLSMIRETVAKILDHLSPDDVDLDLPLQDLGIDSLTALLMRNQLTAQTGLNFPAMVTLHHPNLRSLGQFLLHQALQETSSASSPSSPKSSIATPASSGSPQLSPTAAQAINGHSEPLQHTKMPSIAPLHRVFSPLLGLNPPNTPPHLFSSAMSYFSNFDWCSRLIYDSSPTSSSSVLPGYGQAIPFIPQCFNPASPRHDQFIGNWLSNHKKTIGSDNDTKQSPPLRHMLSLFRPRDPYHIEDPLRHIPRVASLFALGEGTSGYEGVIHGGFTATLLDESISIVHEINTALGKTGKVFAAINVTASLSVKFFAPVAATEEVVCVTAWIEGIQGNNTTMKAELTDLAGNKLAEAESVFVAVNQK</sequence>
<dbReference type="InterPro" id="IPR020845">
    <property type="entry name" value="AMP-binding_CS"/>
</dbReference>
<evidence type="ECO:0000256" key="6">
    <source>
        <dbReference type="ARBA" id="ARBA00022737"/>
    </source>
</evidence>
<dbReference type="Gene3D" id="3.30.70.3290">
    <property type="match status" value="1"/>
</dbReference>
<feature type="domain" description="Ketosynthase family 3 (KS3)" evidence="10">
    <location>
        <begin position="1005"/>
        <end position="1435"/>
    </location>
</feature>
<keyword evidence="12" id="KW-1185">Reference proteome</keyword>
<dbReference type="SMART" id="SM00825">
    <property type="entry name" value="PKS_KS"/>
    <property type="match status" value="1"/>
</dbReference>
<evidence type="ECO:0000259" key="9">
    <source>
        <dbReference type="PROSITE" id="PS50075"/>
    </source>
</evidence>
<feature type="domain" description="Carrier" evidence="9">
    <location>
        <begin position="912"/>
        <end position="987"/>
    </location>
</feature>
<evidence type="ECO:0000256" key="7">
    <source>
        <dbReference type="ARBA" id="ARBA00023268"/>
    </source>
</evidence>
<dbReference type="Pfam" id="PF08242">
    <property type="entry name" value="Methyltransf_12"/>
    <property type="match status" value="1"/>
</dbReference>
<evidence type="ECO:0000256" key="4">
    <source>
        <dbReference type="ARBA" id="ARBA00022598"/>
    </source>
</evidence>
<dbReference type="InterPro" id="IPR020806">
    <property type="entry name" value="PKS_PP-bd"/>
</dbReference>
<dbReference type="InterPro" id="IPR010071">
    <property type="entry name" value="AA_adenyl_dom"/>
</dbReference>
<dbReference type="InterPro" id="IPR000873">
    <property type="entry name" value="AMP-dep_synth/lig_dom"/>
</dbReference>
<keyword evidence="3" id="KW-0597">Phosphoprotein</keyword>
<dbReference type="SUPFAM" id="SSF53335">
    <property type="entry name" value="S-adenosyl-L-methionine-dependent methyltransferases"/>
    <property type="match status" value="1"/>
</dbReference>
<dbReference type="FunFam" id="3.40.50.980:FF:000001">
    <property type="entry name" value="Non-ribosomal peptide synthetase"/>
    <property type="match status" value="1"/>
</dbReference>
<dbReference type="Gene3D" id="3.30.300.30">
    <property type="match status" value="2"/>
</dbReference>
<dbReference type="SMART" id="SM00823">
    <property type="entry name" value="PKS_PP"/>
    <property type="match status" value="2"/>
</dbReference>
<dbReference type="InterPro" id="IPR029063">
    <property type="entry name" value="SAM-dependent_MTases_sf"/>
</dbReference>
<gene>
    <name evidence="11" type="ORF">TCE0_038r12549</name>
</gene>
<dbReference type="Gene3D" id="1.10.1200.10">
    <property type="entry name" value="ACP-like"/>
    <property type="match status" value="2"/>
</dbReference>
<dbReference type="Pfam" id="PF00550">
    <property type="entry name" value="PP-binding"/>
    <property type="match status" value="2"/>
</dbReference>
<dbReference type="Gene3D" id="3.10.129.10">
    <property type="entry name" value="Hotdog Thioesterase"/>
    <property type="match status" value="1"/>
</dbReference>
<keyword evidence="4" id="KW-0436">Ligase</keyword>
<evidence type="ECO:0000256" key="2">
    <source>
        <dbReference type="ARBA" id="ARBA00022450"/>
    </source>
</evidence>
<dbReference type="InterPro" id="IPR045851">
    <property type="entry name" value="AMP-bd_C_sf"/>
</dbReference>
<comment type="pathway">
    <text evidence="1">Secondary metabolite biosynthesis.</text>
</comment>
<dbReference type="InterPro" id="IPR001227">
    <property type="entry name" value="Ac_transferase_dom_sf"/>
</dbReference>
<dbReference type="PROSITE" id="PS52004">
    <property type="entry name" value="KS3_2"/>
    <property type="match status" value="1"/>
</dbReference>
<keyword evidence="6" id="KW-0677">Repeat</keyword>
<dbReference type="InterPro" id="IPR020841">
    <property type="entry name" value="PKS_Beta-ketoAc_synthase_dom"/>
</dbReference>
<accession>A0A0B8N3V3</accession>
<dbReference type="PROSITE" id="PS00012">
    <property type="entry name" value="PHOSPHOPANTETHEINE"/>
    <property type="match status" value="1"/>
</dbReference>
<dbReference type="GO" id="GO:0031177">
    <property type="term" value="F:phosphopantetheine binding"/>
    <property type="evidence" value="ECO:0007669"/>
    <property type="project" value="InterPro"/>
</dbReference>
<dbReference type="SUPFAM" id="SSF47336">
    <property type="entry name" value="ACP-like"/>
    <property type="match status" value="2"/>
</dbReference>
<dbReference type="GO" id="GO:0004312">
    <property type="term" value="F:fatty acid synthase activity"/>
    <property type="evidence" value="ECO:0007669"/>
    <property type="project" value="TreeGrafter"/>
</dbReference>
<dbReference type="PROSITE" id="PS00455">
    <property type="entry name" value="AMP_BINDING"/>
    <property type="match status" value="1"/>
</dbReference>
<dbReference type="CDD" id="cd00833">
    <property type="entry name" value="PKS"/>
    <property type="match status" value="1"/>
</dbReference>
<evidence type="ECO:0008006" key="13">
    <source>
        <dbReference type="Google" id="ProtNLM"/>
    </source>
</evidence>
<proteinExistence type="predicted"/>
<dbReference type="InterPro" id="IPR050091">
    <property type="entry name" value="PKS_NRPS_Biosynth_Enz"/>
</dbReference>
<dbReference type="EMBL" id="DF933834">
    <property type="protein sequence ID" value="GAM40300.1"/>
    <property type="molecule type" value="Genomic_DNA"/>
</dbReference>
<feature type="compositionally biased region" description="Low complexity" evidence="8">
    <location>
        <begin position="2042"/>
        <end position="2060"/>
    </location>
</feature>
<dbReference type="GO" id="GO:0016874">
    <property type="term" value="F:ligase activity"/>
    <property type="evidence" value="ECO:0007669"/>
    <property type="project" value="UniProtKB-KW"/>
</dbReference>
<keyword evidence="2" id="KW-0596">Phosphopantetheine</keyword>
<dbReference type="InterPro" id="IPR014043">
    <property type="entry name" value="Acyl_transferase_dom"/>
</dbReference>
<dbReference type="SMART" id="SM01294">
    <property type="entry name" value="PKS_PP_betabranch"/>
    <property type="match status" value="1"/>
</dbReference>
<evidence type="ECO:0000259" key="10">
    <source>
        <dbReference type="PROSITE" id="PS52004"/>
    </source>
</evidence>
<dbReference type="InterPro" id="IPR016036">
    <property type="entry name" value="Malonyl_transacylase_ACP-bd"/>
</dbReference>
<name>A0A0B8N3V3_TALPI</name>
<dbReference type="GO" id="GO:0044550">
    <property type="term" value="P:secondary metabolite biosynthetic process"/>
    <property type="evidence" value="ECO:0007669"/>
    <property type="project" value="UniProtKB-ARBA"/>
</dbReference>
<dbReference type="Pfam" id="PF00501">
    <property type="entry name" value="AMP-binding"/>
    <property type="match status" value="1"/>
</dbReference>
<dbReference type="InterPro" id="IPR016039">
    <property type="entry name" value="Thiolase-like"/>
</dbReference>
<dbReference type="InterPro" id="IPR036736">
    <property type="entry name" value="ACP-like_sf"/>
</dbReference>
<feature type="domain" description="Carrier" evidence="9">
    <location>
        <begin position="1962"/>
        <end position="2037"/>
    </location>
</feature>
<evidence type="ECO:0000256" key="1">
    <source>
        <dbReference type="ARBA" id="ARBA00005179"/>
    </source>
</evidence>
<dbReference type="InterPro" id="IPR014031">
    <property type="entry name" value="Ketoacyl_synth_C"/>
</dbReference>
<dbReference type="GO" id="GO:0006633">
    <property type="term" value="P:fatty acid biosynthetic process"/>
    <property type="evidence" value="ECO:0007669"/>
    <property type="project" value="TreeGrafter"/>
</dbReference>
<evidence type="ECO:0000256" key="5">
    <source>
        <dbReference type="ARBA" id="ARBA00022679"/>
    </source>
</evidence>
<dbReference type="InterPro" id="IPR016035">
    <property type="entry name" value="Acyl_Trfase/lysoPLipase"/>
</dbReference>
<dbReference type="InterPro" id="IPR006162">
    <property type="entry name" value="Ppantetheine_attach_site"/>
</dbReference>
<reference evidence="12" key="1">
    <citation type="journal article" date="2015" name="Genome Announc.">
        <title>Draft genome sequence of Talaromyces cellulolyticus strain Y-94, a source of lignocellulosic biomass-degrading enzymes.</title>
        <authorList>
            <person name="Fujii T."/>
            <person name="Koike H."/>
            <person name="Sawayama S."/>
            <person name="Yano S."/>
            <person name="Inoue H."/>
        </authorList>
    </citation>
    <scope>NUCLEOTIDE SEQUENCE [LARGE SCALE GENOMIC DNA]</scope>
    <source>
        <strain evidence="12">Y-94</strain>
    </source>
</reference>
<dbReference type="SUPFAM" id="SSF52151">
    <property type="entry name" value="FabD/lysophospholipase-like"/>
    <property type="match status" value="1"/>
</dbReference>
<dbReference type="SUPFAM" id="SSF56801">
    <property type="entry name" value="Acetyl-CoA synthetase-like"/>
    <property type="match status" value="1"/>
</dbReference>
<keyword evidence="5" id="KW-0808">Transferase</keyword>
<dbReference type="Pfam" id="PF00109">
    <property type="entry name" value="ketoacyl-synt"/>
    <property type="match status" value="1"/>
</dbReference>
<feature type="region of interest" description="Disordered" evidence="8">
    <location>
        <begin position="2040"/>
        <end position="2069"/>
    </location>
</feature>
<evidence type="ECO:0000256" key="3">
    <source>
        <dbReference type="ARBA" id="ARBA00022553"/>
    </source>
</evidence>
<dbReference type="InterPro" id="IPR014030">
    <property type="entry name" value="Ketoacyl_synth_N"/>
</dbReference>
<dbReference type="InterPro" id="IPR006683">
    <property type="entry name" value="Thioestr_dom"/>
</dbReference>
<dbReference type="Pfam" id="PF02801">
    <property type="entry name" value="Ketoacyl-synt_C"/>
    <property type="match status" value="1"/>
</dbReference>
<dbReference type="SUPFAM" id="SSF54637">
    <property type="entry name" value="Thioesterase/thiol ester dehydrase-isomerase"/>
    <property type="match status" value="1"/>
</dbReference>
<dbReference type="InterPro" id="IPR032821">
    <property type="entry name" value="PKS_assoc"/>
</dbReference>
<evidence type="ECO:0000256" key="8">
    <source>
        <dbReference type="SAM" id="MobiDB-lite"/>
    </source>
</evidence>
<dbReference type="SMART" id="SM00827">
    <property type="entry name" value="PKS_AT"/>
    <property type="match status" value="1"/>
</dbReference>
<dbReference type="Gene3D" id="3.40.47.10">
    <property type="match status" value="1"/>
</dbReference>
<dbReference type="Gene3D" id="2.30.38.10">
    <property type="entry name" value="Luciferase, Domain 3"/>
    <property type="match status" value="1"/>
</dbReference>
<dbReference type="PROSITE" id="PS50075">
    <property type="entry name" value="CARRIER"/>
    <property type="match status" value="2"/>
</dbReference>
<dbReference type="Pfam" id="PF16197">
    <property type="entry name" value="KAsynt_C_assoc"/>
    <property type="match status" value="1"/>
</dbReference>
<dbReference type="InterPro" id="IPR009081">
    <property type="entry name" value="PP-bd_ACP"/>
</dbReference>
<dbReference type="CDD" id="cd03443">
    <property type="entry name" value="PaaI_thioesterase"/>
    <property type="match status" value="1"/>
</dbReference>
<dbReference type="InterPro" id="IPR013217">
    <property type="entry name" value="Methyltransf_12"/>
</dbReference>